<name>A0A3S9NXS6_9BACT</name>
<evidence type="ECO:0000313" key="2">
    <source>
        <dbReference type="Proteomes" id="UP000267268"/>
    </source>
</evidence>
<accession>A0A3S9NXS6</accession>
<evidence type="ECO:0000313" key="1">
    <source>
        <dbReference type="EMBL" id="AZQ60761.1"/>
    </source>
</evidence>
<dbReference type="KEGG" id="fll:EI427_00605"/>
<keyword evidence="2" id="KW-1185">Reference proteome</keyword>
<protein>
    <recommendedName>
        <fullName evidence="3">DUF4595 domain-containing protein</fullName>
    </recommendedName>
</protein>
<organism evidence="1 2">
    <name type="scientific">Flammeovirga pectinis</name>
    <dbReference type="NCBI Taxonomy" id="2494373"/>
    <lineage>
        <taxon>Bacteria</taxon>
        <taxon>Pseudomonadati</taxon>
        <taxon>Bacteroidota</taxon>
        <taxon>Cytophagia</taxon>
        <taxon>Cytophagales</taxon>
        <taxon>Flammeovirgaceae</taxon>
        <taxon>Flammeovirga</taxon>
    </lineage>
</organism>
<dbReference type="Proteomes" id="UP000267268">
    <property type="component" value="Chromosome 1"/>
</dbReference>
<dbReference type="EMBL" id="CP034562">
    <property type="protein sequence ID" value="AZQ60761.1"/>
    <property type="molecule type" value="Genomic_DNA"/>
</dbReference>
<reference evidence="1 2" key="1">
    <citation type="submission" date="2018-12" db="EMBL/GenBank/DDBJ databases">
        <title>Flammeovirga pectinis sp. nov., isolated from the gut of the Korean scallop, Patinopecten yessoensis.</title>
        <authorList>
            <person name="Bae J.-W."/>
            <person name="Jeong Y.-S."/>
            <person name="Kang W."/>
        </authorList>
    </citation>
    <scope>NUCLEOTIDE SEQUENCE [LARGE SCALE GENOMIC DNA]</scope>
    <source>
        <strain evidence="1 2">L12M1</strain>
    </source>
</reference>
<dbReference type="RefSeq" id="WP_126610706.1">
    <property type="nucleotide sequence ID" value="NZ_CP034562.1"/>
</dbReference>
<sequence length="410" mass="47794">MNNSLNLIRSIIFLLTILFLINSCNSTKNEEPIQQLDNLNIDIGDGSIFNQSKFSTSFQQCFFITYYNWESNYTNVITNGKIQSTIITDKGFGSFNSQKKIFKHNYNTEGIITSSVEDKVIFDTSAPITLLYTYDNLGYLSTITFNRKGVYEFKINLFFNDKGQIVKQENDSETETYQYNSKNQIIKCTKVSYWSINDEQQKKEDITTYTFSFADNKVVRYTKTFNNESTFSTEYTYDKKDRIIEEHYLIDGKLDFYKKMKYQGNNLIMNGFNKNDKPSYVNVYGVTLSDLKSTKRYFYDFADGDFQYTTTFLTGNNGRIEFKEIYYGTIDNIELVGKSQIMEYHNLSLKKTKEKVMNVDGSTLYNVEFEIKHNEEGGNYYIGTKTFYDVDGNEISTSDISEDWVTQLVI</sequence>
<evidence type="ECO:0008006" key="3">
    <source>
        <dbReference type="Google" id="ProtNLM"/>
    </source>
</evidence>
<gene>
    <name evidence="1" type="ORF">EI427_00605</name>
</gene>
<proteinExistence type="predicted"/>
<dbReference type="OrthoDB" id="953290at2"/>
<dbReference type="AlphaFoldDB" id="A0A3S9NXS6"/>